<proteinExistence type="predicted"/>
<evidence type="ECO:0000313" key="9">
    <source>
        <dbReference type="EMBL" id="KAJ6634763.1"/>
    </source>
</evidence>
<accession>A0A9Q0RWC0</accession>
<dbReference type="InterPro" id="IPR019147">
    <property type="entry name" value="SWAP_N_domain"/>
</dbReference>
<organism evidence="9 10">
    <name type="scientific">Pseudolycoriella hygida</name>
    <dbReference type="NCBI Taxonomy" id="35572"/>
    <lineage>
        <taxon>Eukaryota</taxon>
        <taxon>Metazoa</taxon>
        <taxon>Ecdysozoa</taxon>
        <taxon>Arthropoda</taxon>
        <taxon>Hexapoda</taxon>
        <taxon>Insecta</taxon>
        <taxon>Pterygota</taxon>
        <taxon>Neoptera</taxon>
        <taxon>Endopterygota</taxon>
        <taxon>Diptera</taxon>
        <taxon>Nematocera</taxon>
        <taxon>Sciaroidea</taxon>
        <taxon>Sciaridae</taxon>
        <taxon>Pseudolycoriella</taxon>
    </lineage>
</organism>
<dbReference type="SMART" id="SM00648">
    <property type="entry name" value="SWAP"/>
    <property type="match status" value="2"/>
</dbReference>
<feature type="region of interest" description="Disordered" evidence="7">
    <location>
        <begin position="710"/>
        <end position="815"/>
    </location>
</feature>
<dbReference type="InterPro" id="IPR035967">
    <property type="entry name" value="SWAP/Surp_sf"/>
</dbReference>
<dbReference type="Gene3D" id="1.10.10.790">
    <property type="entry name" value="Surp module"/>
    <property type="match status" value="2"/>
</dbReference>
<evidence type="ECO:0000256" key="2">
    <source>
        <dbReference type="ARBA" id="ARBA00022737"/>
    </source>
</evidence>
<evidence type="ECO:0000256" key="3">
    <source>
        <dbReference type="ARBA" id="ARBA00022884"/>
    </source>
</evidence>
<keyword evidence="3" id="KW-0694">RNA-binding</keyword>
<keyword evidence="2" id="KW-0677">Repeat</keyword>
<keyword evidence="4" id="KW-0805">Transcription regulation</keyword>
<feature type="compositionally biased region" description="Basic residues" evidence="7">
    <location>
        <begin position="797"/>
        <end position="815"/>
    </location>
</feature>
<dbReference type="AlphaFoldDB" id="A0A9Q0RWC0"/>
<feature type="domain" description="SURP motif" evidence="8">
    <location>
        <begin position="188"/>
        <end position="230"/>
    </location>
</feature>
<comment type="caution">
    <text evidence="9">The sequence shown here is derived from an EMBL/GenBank/DDBJ whole genome shotgun (WGS) entry which is preliminary data.</text>
</comment>
<gene>
    <name evidence="9" type="primary">su(w[a])</name>
    <name evidence="9" type="ORF">Bhyg_13342</name>
</gene>
<evidence type="ECO:0000256" key="4">
    <source>
        <dbReference type="ARBA" id="ARBA00023015"/>
    </source>
</evidence>
<evidence type="ECO:0000256" key="7">
    <source>
        <dbReference type="SAM" id="MobiDB-lite"/>
    </source>
</evidence>
<dbReference type="GO" id="GO:0000395">
    <property type="term" value="P:mRNA 5'-splice site recognition"/>
    <property type="evidence" value="ECO:0007669"/>
    <property type="project" value="TreeGrafter"/>
</dbReference>
<evidence type="ECO:0000256" key="6">
    <source>
        <dbReference type="ARBA" id="ARBA00023187"/>
    </source>
</evidence>
<name>A0A9Q0RWC0_9DIPT</name>
<dbReference type="Pfam" id="PF09750">
    <property type="entry name" value="DRY_EERY"/>
    <property type="match status" value="1"/>
</dbReference>
<dbReference type="OrthoDB" id="5836667at2759"/>
<feature type="compositionally biased region" description="Polar residues" evidence="7">
    <location>
        <begin position="725"/>
        <end position="739"/>
    </location>
</feature>
<dbReference type="Proteomes" id="UP001151699">
    <property type="component" value="Chromosome C"/>
</dbReference>
<keyword evidence="6" id="KW-0508">mRNA splicing</keyword>
<evidence type="ECO:0000256" key="5">
    <source>
        <dbReference type="ARBA" id="ARBA00023163"/>
    </source>
</evidence>
<sequence>MSDKWLSGTSSESGILRKTKTVQHTAVAEELLIFGYAAKLFRNDEQARLIDHGKHLIPWNGDNTLKIDRYDVRATLSDLQPYECPSGGYTNRLDYLTPAEQKAEQLCEEERYRSLYDNDVDEDLYREEESKRSQSSYQQIAFNYDGNNEIEEKEEPKDEEPDEIFVPNPKFYIPEDVEIPQSLKHHSIIEKTAKFIAAQGPQMEILIKAKQSNNPLFEFLNQNNRMNSYYKHLMNAIKSNTYPTTDEKEDIDDSSNDINATEHVIKNSLPDIQYQPIPVPTLKYKPSADCSYTQLISKIKGVPLPLNQIESASEMTPTSTSDISDPQSCQYGSPIYSSGETTTQAPVTPIVPQPTAAILPTSEKLMLDLNHEKIKATIQSKAQGVEINKISTGLMLAQCYNSDSESDDDGTDASNKMPKIEFPIPHPDLQNIIDKTAAYVLKNGREFENILRTKNDARFSFLSPTDEYHRYYIYKVSGVIYPTTSSTQAAPQPQLPSTIPFPTTSPKVITSVSFSIKPKDDQAISLKPALPQEPSSDEDESNNVPSIAVPASFEPVCRSTIPTKLSLQDIINVTIPPPTILRVNGIEPPKLLEDKLIRINHKIEIVPDTSDVSIRDAILENSVPADDKKVARRAEEKFKDRLAQVAREKLGMLSKEKQLQIERKKKAMAFLSQIKSASNQTAVENISLPESPKPTKHTSLANPIAAIEKQSTTSSLHDSDATIESVHSSPRVTVSSTMSKAKVSSDDDVEEIFSRQSRSRSKSISTSGKRKKSKHRSKKKSKRKASRSRSRSSNGRDRKHKKRSSSKKRRRDRDD</sequence>
<keyword evidence="1" id="KW-0507">mRNA processing</keyword>
<reference evidence="9" key="1">
    <citation type="submission" date="2022-07" db="EMBL/GenBank/DDBJ databases">
        <authorList>
            <person name="Trinca V."/>
            <person name="Uliana J.V.C."/>
            <person name="Torres T.T."/>
            <person name="Ward R.J."/>
            <person name="Monesi N."/>
        </authorList>
    </citation>
    <scope>NUCLEOTIDE SEQUENCE</scope>
    <source>
        <strain evidence="9">HSMRA1968</strain>
        <tissue evidence="9">Whole embryos</tissue>
    </source>
</reference>
<evidence type="ECO:0000256" key="1">
    <source>
        <dbReference type="ARBA" id="ARBA00022664"/>
    </source>
</evidence>
<dbReference type="Pfam" id="PF01805">
    <property type="entry name" value="Surp"/>
    <property type="match status" value="2"/>
</dbReference>
<keyword evidence="5" id="KW-0804">Transcription</keyword>
<evidence type="ECO:0000313" key="10">
    <source>
        <dbReference type="Proteomes" id="UP001151699"/>
    </source>
</evidence>
<dbReference type="SUPFAM" id="SSF109905">
    <property type="entry name" value="Surp module (SWAP domain)"/>
    <property type="match status" value="2"/>
</dbReference>
<dbReference type="SMART" id="SM01141">
    <property type="entry name" value="DRY_EERY"/>
    <property type="match status" value="1"/>
</dbReference>
<protein>
    <submittedName>
        <fullName evidence="9">Protein suppressor of white apricot</fullName>
    </submittedName>
</protein>
<dbReference type="EMBL" id="WJQU01000004">
    <property type="protein sequence ID" value="KAJ6634763.1"/>
    <property type="molecule type" value="Genomic_DNA"/>
</dbReference>
<feature type="compositionally biased region" description="Basic residues" evidence="7">
    <location>
        <begin position="768"/>
        <end position="790"/>
    </location>
</feature>
<dbReference type="PANTHER" id="PTHR13161">
    <property type="entry name" value="SPLICING FACTOR SUPPRESSOR OF WHITE APRICOT"/>
    <property type="match status" value="1"/>
</dbReference>
<dbReference type="GO" id="GO:0003723">
    <property type="term" value="F:RNA binding"/>
    <property type="evidence" value="ECO:0007669"/>
    <property type="project" value="UniProtKB-KW"/>
</dbReference>
<dbReference type="PROSITE" id="PS50128">
    <property type="entry name" value="SURP"/>
    <property type="match status" value="2"/>
</dbReference>
<dbReference type="InterPro" id="IPR040397">
    <property type="entry name" value="SWAP"/>
</dbReference>
<dbReference type="PANTHER" id="PTHR13161:SF15">
    <property type="entry name" value="SPLICING FACTOR, SUPPRESSOR OF WHITE-APRICOT HOMOLOG"/>
    <property type="match status" value="1"/>
</dbReference>
<feature type="domain" description="SURP motif" evidence="8">
    <location>
        <begin position="432"/>
        <end position="472"/>
    </location>
</feature>
<evidence type="ECO:0000259" key="8">
    <source>
        <dbReference type="PROSITE" id="PS50128"/>
    </source>
</evidence>
<dbReference type="InterPro" id="IPR000061">
    <property type="entry name" value="Surp"/>
</dbReference>
<keyword evidence="10" id="KW-1185">Reference proteome</keyword>